<accession>A0A8E0VK60</accession>
<dbReference type="SUPFAM" id="SSF47473">
    <property type="entry name" value="EF-hand"/>
    <property type="match status" value="1"/>
</dbReference>
<evidence type="ECO:0000256" key="1">
    <source>
        <dbReference type="ARBA" id="ARBA00022837"/>
    </source>
</evidence>
<dbReference type="Proteomes" id="UP000728185">
    <property type="component" value="Unassembled WGS sequence"/>
</dbReference>
<dbReference type="InterPro" id="IPR002048">
    <property type="entry name" value="EF_hand_dom"/>
</dbReference>
<dbReference type="OrthoDB" id="5982823at2759"/>
<keyword evidence="1" id="KW-0106">Calcium</keyword>
<reference evidence="3" key="1">
    <citation type="submission" date="2019-05" db="EMBL/GenBank/DDBJ databases">
        <title>Annotation for the trematode Fasciolopsis buski.</title>
        <authorList>
            <person name="Choi Y.-J."/>
        </authorList>
    </citation>
    <scope>NUCLEOTIDE SEQUENCE</scope>
    <source>
        <strain evidence="3">HT</strain>
        <tissue evidence="3">Whole worm</tissue>
    </source>
</reference>
<protein>
    <recommendedName>
        <fullName evidence="2">EF-hand domain-containing protein</fullName>
    </recommendedName>
</protein>
<proteinExistence type="predicted"/>
<dbReference type="AlphaFoldDB" id="A0A8E0VK60"/>
<sequence length="93" mass="10806">MHDLNADNQLSVEEIDVILEYESQKLRKDDGEANKTYVSNVVKEMREFFMQNYDIDKNGQISIDEFLTSMGHKDQGTKEWTVSKVISPKVSYI</sequence>
<dbReference type="PROSITE" id="PS00018">
    <property type="entry name" value="EF_HAND_1"/>
    <property type="match status" value="2"/>
</dbReference>
<dbReference type="InterPro" id="IPR011992">
    <property type="entry name" value="EF-hand-dom_pair"/>
</dbReference>
<dbReference type="InterPro" id="IPR018247">
    <property type="entry name" value="EF_Hand_1_Ca_BS"/>
</dbReference>
<dbReference type="Gene3D" id="1.10.238.10">
    <property type="entry name" value="EF-hand"/>
    <property type="match status" value="1"/>
</dbReference>
<evidence type="ECO:0000313" key="3">
    <source>
        <dbReference type="EMBL" id="KAA0193142.1"/>
    </source>
</evidence>
<dbReference type="PROSITE" id="PS50222">
    <property type="entry name" value="EF_HAND_2"/>
    <property type="match status" value="1"/>
</dbReference>
<evidence type="ECO:0000313" key="4">
    <source>
        <dbReference type="Proteomes" id="UP000728185"/>
    </source>
</evidence>
<dbReference type="EMBL" id="LUCM01005228">
    <property type="protein sequence ID" value="KAA0193142.1"/>
    <property type="molecule type" value="Genomic_DNA"/>
</dbReference>
<evidence type="ECO:0000259" key="2">
    <source>
        <dbReference type="PROSITE" id="PS50222"/>
    </source>
</evidence>
<name>A0A8E0VK60_9TREM</name>
<gene>
    <name evidence="3" type="ORF">FBUS_04750</name>
</gene>
<dbReference type="GO" id="GO:0005509">
    <property type="term" value="F:calcium ion binding"/>
    <property type="evidence" value="ECO:0007669"/>
    <property type="project" value="InterPro"/>
</dbReference>
<comment type="caution">
    <text evidence="3">The sequence shown here is derived from an EMBL/GenBank/DDBJ whole genome shotgun (WGS) entry which is preliminary data.</text>
</comment>
<keyword evidence="4" id="KW-1185">Reference proteome</keyword>
<organism evidence="3 4">
    <name type="scientific">Fasciolopsis buskii</name>
    <dbReference type="NCBI Taxonomy" id="27845"/>
    <lineage>
        <taxon>Eukaryota</taxon>
        <taxon>Metazoa</taxon>
        <taxon>Spiralia</taxon>
        <taxon>Lophotrochozoa</taxon>
        <taxon>Platyhelminthes</taxon>
        <taxon>Trematoda</taxon>
        <taxon>Digenea</taxon>
        <taxon>Plagiorchiida</taxon>
        <taxon>Echinostomata</taxon>
        <taxon>Echinostomatoidea</taxon>
        <taxon>Fasciolidae</taxon>
        <taxon>Fasciolopsis</taxon>
    </lineage>
</organism>
<feature type="domain" description="EF-hand" evidence="2">
    <location>
        <begin position="41"/>
        <end position="76"/>
    </location>
</feature>